<dbReference type="InterPro" id="IPR002941">
    <property type="entry name" value="DNA_methylase_N4/N6"/>
</dbReference>
<dbReference type="PROSITE" id="PS01261">
    <property type="entry name" value="UPF0020"/>
    <property type="match status" value="1"/>
</dbReference>
<feature type="domain" description="DNA methylase N-4/N-6" evidence="9">
    <location>
        <begin position="298"/>
        <end position="599"/>
    </location>
</feature>
<comment type="similarity">
    <text evidence="1">Belongs to the N(4)/N(6)-methyltransferase family. N(4) subfamily.</text>
</comment>
<name>A0ABQ3KVG1_9ALTE</name>
<keyword evidence="5" id="KW-0949">S-adenosyl-L-methionine</keyword>
<evidence type="ECO:0000256" key="1">
    <source>
        <dbReference type="ARBA" id="ARBA00010203"/>
    </source>
</evidence>
<keyword evidence="7" id="KW-0238">DNA-binding</keyword>
<dbReference type="InterPro" id="IPR053943">
    <property type="entry name" value="RlmKL-like_Mtase_CS"/>
</dbReference>
<keyword evidence="6" id="KW-0680">Restriction system</keyword>
<evidence type="ECO:0000313" key="10">
    <source>
        <dbReference type="EMBL" id="GHG61519.1"/>
    </source>
</evidence>
<evidence type="ECO:0000256" key="7">
    <source>
        <dbReference type="ARBA" id="ARBA00023125"/>
    </source>
</evidence>
<dbReference type="EMBL" id="BNAO01000001">
    <property type="protein sequence ID" value="GHG61519.1"/>
    <property type="molecule type" value="Genomic_DNA"/>
</dbReference>
<protein>
    <recommendedName>
        <fullName evidence="2">site-specific DNA-methyltransferase (cytosine-N(4)-specific)</fullName>
        <ecNumber evidence="2">2.1.1.113</ecNumber>
    </recommendedName>
</protein>
<evidence type="ECO:0000256" key="2">
    <source>
        <dbReference type="ARBA" id="ARBA00012185"/>
    </source>
</evidence>
<dbReference type="PANTHER" id="PTHR13370:SF3">
    <property type="entry name" value="TRNA (GUANINE(10)-N2)-METHYLTRANSFERASE HOMOLOG"/>
    <property type="match status" value="1"/>
</dbReference>
<comment type="caution">
    <text evidence="10">The sequence shown here is derived from an EMBL/GenBank/DDBJ whole genome shotgun (WGS) entry which is preliminary data.</text>
</comment>
<dbReference type="InterPro" id="IPR017985">
    <property type="entry name" value="MeTrfase_CN4_CS"/>
</dbReference>
<keyword evidence="3" id="KW-0489">Methyltransferase</keyword>
<proteinExistence type="inferred from homology"/>
<dbReference type="Pfam" id="PF01555">
    <property type="entry name" value="N6_N4_Mtase"/>
    <property type="match status" value="2"/>
</dbReference>
<evidence type="ECO:0000313" key="11">
    <source>
        <dbReference type="Proteomes" id="UP000659697"/>
    </source>
</evidence>
<dbReference type="PRINTS" id="PR00508">
    <property type="entry name" value="S21N4MTFRASE"/>
</dbReference>
<comment type="catalytic activity">
    <reaction evidence="8">
        <text>a 2'-deoxycytidine in DNA + S-adenosyl-L-methionine = an N(4)-methyl-2'-deoxycytidine in DNA + S-adenosyl-L-homocysteine + H(+)</text>
        <dbReference type="Rhea" id="RHEA:16857"/>
        <dbReference type="Rhea" id="RHEA-COMP:11369"/>
        <dbReference type="Rhea" id="RHEA-COMP:13674"/>
        <dbReference type="ChEBI" id="CHEBI:15378"/>
        <dbReference type="ChEBI" id="CHEBI:57856"/>
        <dbReference type="ChEBI" id="CHEBI:59789"/>
        <dbReference type="ChEBI" id="CHEBI:85452"/>
        <dbReference type="ChEBI" id="CHEBI:137933"/>
        <dbReference type="EC" id="2.1.1.113"/>
    </reaction>
</comment>
<keyword evidence="4" id="KW-0808">Transferase</keyword>
<dbReference type="RefSeq" id="WP_189430022.1">
    <property type="nucleotide sequence ID" value="NZ_BNAO01000001.1"/>
</dbReference>
<dbReference type="InterPro" id="IPR029063">
    <property type="entry name" value="SAM-dependent_MTases_sf"/>
</dbReference>
<dbReference type="EC" id="2.1.1.113" evidence="2"/>
<dbReference type="SUPFAM" id="SSF53335">
    <property type="entry name" value="S-adenosyl-L-methionine-dependent methyltransferases"/>
    <property type="match status" value="3"/>
</dbReference>
<feature type="domain" description="DNA methylase N-4/N-6" evidence="9">
    <location>
        <begin position="53"/>
        <end position="128"/>
    </location>
</feature>
<accession>A0ABQ3KVG1</accession>
<evidence type="ECO:0000259" key="9">
    <source>
        <dbReference type="Pfam" id="PF01555"/>
    </source>
</evidence>
<dbReference type="Gene3D" id="3.40.50.150">
    <property type="entry name" value="Vaccinia Virus protein VP39"/>
    <property type="match status" value="3"/>
</dbReference>
<evidence type="ECO:0000256" key="8">
    <source>
        <dbReference type="ARBA" id="ARBA00049120"/>
    </source>
</evidence>
<reference evidence="11" key="1">
    <citation type="journal article" date="2019" name="Int. J. Syst. Evol. Microbiol.">
        <title>The Global Catalogue of Microorganisms (GCM) 10K type strain sequencing project: providing services to taxonomists for standard genome sequencing and annotation.</title>
        <authorList>
            <consortium name="The Broad Institute Genomics Platform"/>
            <consortium name="The Broad Institute Genome Sequencing Center for Infectious Disease"/>
            <person name="Wu L."/>
            <person name="Ma J."/>
        </authorList>
    </citation>
    <scope>NUCLEOTIDE SEQUENCE [LARGE SCALE GENOMIC DNA]</scope>
    <source>
        <strain evidence="11">CGMCC 1.7003</strain>
    </source>
</reference>
<dbReference type="PROSITE" id="PS00093">
    <property type="entry name" value="N4_MTASE"/>
    <property type="match status" value="2"/>
</dbReference>
<dbReference type="PANTHER" id="PTHR13370">
    <property type="entry name" value="RNA METHYLASE-RELATED"/>
    <property type="match status" value="1"/>
</dbReference>
<dbReference type="InterPro" id="IPR001091">
    <property type="entry name" value="RM_Methyltransferase"/>
</dbReference>
<dbReference type="Proteomes" id="UP000659697">
    <property type="component" value="Unassembled WGS sequence"/>
</dbReference>
<evidence type="ECO:0000256" key="4">
    <source>
        <dbReference type="ARBA" id="ARBA00022679"/>
    </source>
</evidence>
<gene>
    <name evidence="10" type="ORF">GCM10010919_06060</name>
</gene>
<organism evidence="10 11">
    <name type="scientific">Alishewanella longhuensis</name>
    <dbReference type="NCBI Taxonomy" id="1091037"/>
    <lineage>
        <taxon>Bacteria</taxon>
        <taxon>Pseudomonadati</taxon>
        <taxon>Pseudomonadota</taxon>
        <taxon>Gammaproteobacteria</taxon>
        <taxon>Alteromonadales</taxon>
        <taxon>Alteromonadaceae</taxon>
        <taxon>Alishewanella</taxon>
    </lineage>
</organism>
<evidence type="ECO:0000256" key="5">
    <source>
        <dbReference type="ARBA" id="ARBA00022691"/>
    </source>
</evidence>
<keyword evidence="11" id="KW-1185">Reference proteome</keyword>
<sequence length="955" mass="108022">MSKLTIDIPTTHERELKNSLKAKGHTVHSWFSEQIDLLLEETSDTQSPKELNLDALKDIDWAFTDDNTSQFTHDIHPYPAKFIPQIPENLILGLSERGDLVLDPFSGSCTTATEAVRLGRQAVSIDANPLSAVIGKAKTALLDKKDEDDLDSLKTHIYSFISAIKSDGDLEIYSDIVKRFGHFAPEIPNHEKWFKSYVFTELSLIRGLILSVTSETAKNIALVAFSRIIIRVSNQDSETRYTAKDNKIEQAETLTSFIESLNYVVRKVSLNKAKNSSMGQFLVGDSRVKVSELEEASVDLIVTSPPYANATDYHLYHRFRMFWLGYDPRELGKIEIGSHLKHQRNNSGYAEYQDDMEASLNGMFKVLKPGKYAALVVGDSIFKEEVFETHKILAKVAMKIGFEHTFTIERPLHETKRSFVKPGRRLRKEQIVILRKPDTKLELALAKLNYKFYDYEIELLRHEIKALTGKDYRTEISSSNICLEGDKILSSEAGKLRALTFTHELIFKNGSKITTDQSYKEEISNRVRKNSTYFTHGLHPYKGKFYPQLAKSLVNIGSKGNTECVVFDPFCGSGTTVLESFLSGNHAFGMDINPIAISISRAKNEILTVEKTLVFNAINALMKELGSYNVEMEYKSEIPDILMEEVRAWFPPKVINKINFLLSKARVYGNKKIVNYFELVLSSIIRNVSQQDPSDLRIRKRKELIEDAPVIELYIKSIEQETRKLLSYWNCYEQGHVKLGSFSIGLLDNRDFLSFEKLGLNADSVDCIVTSPPYATALPYIDTDRLSILVINSLSSSERSSIEKSLTGSREITKKELNAINDIIINGDSDLPVKTKEMLKVICLGNLNDSKAGFRKKNTAALLFRYFIDMKAVMENCLKVLKPGADAFFVVGDSKTKLGDDWFHINTCEMLVLIANQVGFVASEFLKVSVTNDNKINSKNFIENNLILKFHKASD</sequence>
<evidence type="ECO:0000256" key="6">
    <source>
        <dbReference type="ARBA" id="ARBA00022747"/>
    </source>
</evidence>
<evidence type="ECO:0000256" key="3">
    <source>
        <dbReference type="ARBA" id="ARBA00022603"/>
    </source>
</evidence>